<accession>A0A5C4U516</accession>
<sequence length="216" mass="22521">MTVKPHGPRYRTAAASVAALALVLVACDNEDNAAAPNPSTTTMTASPSEKPSSQKPSTDKNEPSTMQGSVQPQTGSAGPKNAEPQGETQLYVTDVRAGSHENFDRVVIELGGTGIPGYFTDITSEPRQQASGYPVEVGGDTAINLMIRGVGLPFETGHEDWPIGQTPGAGAIAGVAHAGVFEGQDQFVIGLNGAPRNYSVQVLQNPTRVVVDVDRP</sequence>
<feature type="compositionally biased region" description="Polar residues" evidence="1">
    <location>
        <begin position="63"/>
        <end position="76"/>
    </location>
</feature>
<gene>
    <name evidence="4" type="ORF">FHE74_02555</name>
</gene>
<dbReference type="Proteomes" id="UP000312032">
    <property type="component" value="Unassembled WGS sequence"/>
</dbReference>
<dbReference type="Pfam" id="PF24837">
    <property type="entry name" value="AMIN-like"/>
    <property type="match status" value="1"/>
</dbReference>
<protein>
    <recommendedName>
        <fullName evidence="3">AMIN-like domain-containing protein</fullName>
    </recommendedName>
</protein>
<dbReference type="AlphaFoldDB" id="A0A5C4U516"/>
<evidence type="ECO:0000256" key="1">
    <source>
        <dbReference type="SAM" id="MobiDB-lite"/>
    </source>
</evidence>
<evidence type="ECO:0000259" key="3">
    <source>
        <dbReference type="Pfam" id="PF24837"/>
    </source>
</evidence>
<comment type="caution">
    <text evidence="4">The sequence shown here is derived from an EMBL/GenBank/DDBJ whole genome shotgun (WGS) entry which is preliminary data.</text>
</comment>
<feature type="compositionally biased region" description="Low complexity" evidence="1">
    <location>
        <begin position="46"/>
        <end position="56"/>
    </location>
</feature>
<feature type="chain" id="PRO_5038765518" description="AMIN-like domain-containing protein" evidence="2">
    <location>
        <begin position="27"/>
        <end position="216"/>
    </location>
</feature>
<dbReference type="RefSeq" id="WP_139464895.1">
    <property type="nucleotide sequence ID" value="NZ_VDHJ01000003.1"/>
</dbReference>
<dbReference type="InterPro" id="IPR056303">
    <property type="entry name" value="AMIN-like"/>
</dbReference>
<organism evidence="4 5">
    <name type="scientific">Corynebacterium tapiri</name>
    <dbReference type="NCBI Taxonomy" id="1448266"/>
    <lineage>
        <taxon>Bacteria</taxon>
        <taxon>Bacillati</taxon>
        <taxon>Actinomycetota</taxon>
        <taxon>Actinomycetes</taxon>
        <taxon>Mycobacteriales</taxon>
        <taxon>Corynebacteriaceae</taxon>
        <taxon>Corynebacterium</taxon>
    </lineage>
</organism>
<keyword evidence="5" id="KW-1185">Reference proteome</keyword>
<evidence type="ECO:0000256" key="2">
    <source>
        <dbReference type="SAM" id="SignalP"/>
    </source>
</evidence>
<feature type="domain" description="AMIN-like" evidence="3">
    <location>
        <begin position="91"/>
        <end position="214"/>
    </location>
</feature>
<evidence type="ECO:0000313" key="5">
    <source>
        <dbReference type="Proteomes" id="UP000312032"/>
    </source>
</evidence>
<keyword evidence="2" id="KW-0732">Signal</keyword>
<feature type="signal peptide" evidence="2">
    <location>
        <begin position="1"/>
        <end position="26"/>
    </location>
</feature>
<dbReference type="PROSITE" id="PS51257">
    <property type="entry name" value="PROKAR_LIPOPROTEIN"/>
    <property type="match status" value="1"/>
</dbReference>
<dbReference type="OrthoDB" id="3393679at2"/>
<dbReference type="EMBL" id="VDHJ01000003">
    <property type="protein sequence ID" value="TNL99256.1"/>
    <property type="molecule type" value="Genomic_DNA"/>
</dbReference>
<reference evidence="4 5" key="1">
    <citation type="submission" date="2019-06" db="EMBL/GenBank/DDBJ databases">
        <authorList>
            <person name="Li J."/>
        </authorList>
    </citation>
    <scope>NUCLEOTIDE SEQUENCE [LARGE SCALE GENOMIC DNA]</scope>
    <source>
        <strain evidence="4 5">LMG 28165</strain>
    </source>
</reference>
<name>A0A5C4U516_9CORY</name>
<evidence type="ECO:0000313" key="4">
    <source>
        <dbReference type="EMBL" id="TNL99256.1"/>
    </source>
</evidence>
<proteinExistence type="predicted"/>
<feature type="region of interest" description="Disordered" evidence="1">
    <location>
        <begin position="31"/>
        <end position="85"/>
    </location>
</feature>